<name>A0A382UG05_9ZZZZ</name>
<evidence type="ECO:0000313" key="1">
    <source>
        <dbReference type="EMBL" id="SVD32638.1"/>
    </source>
</evidence>
<protein>
    <recommendedName>
        <fullName evidence="2">Malonyl-CoA:ACP transacylase (MAT) domain-containing protein</fullName>
    </recommendedName>
</protein>
<gene>
    <name evidence="1" type="ORF">METZ01_LOCUS385492</name>
</gene>
<reference evidence="1" key="1">
    <citation type="submission" date="2018-05" db="EMBL/GenBank/DDBJ databases">
        <authorList>
            <person name="Lanie J.A."/>
            <person name="Ng W.-L."/>
            <person name="Kazmierczak K.M."/>
            <person name="Andrzejewski T.M."/>
            <person name="Davidsen T.M."/>
            <person name="Wayne K.J."/>
            <person name="Tettelin H."/>
            <person name="Glass J.I."/>
            <person name="Rusch D."/>
            <person name="Podicherti R."/>
            <person name="Tsui H.-C.T."/>
            <person name="Winkler M.E."/>
        </authorList>
    </citation>
    <scope>NUCLEOTIDE SEQUENCE</scope>
</reference>
<dbReference type="InterPro" id="IPR001227">
    <property type="entry name" value="Ac_transferase_dom_sf"/>
</dbReference>
<dbReference type="SUPFAM" id="SSF52151">
    <property type="entry name" value="FabD/lysophospholipase-like"/>
    <property type="match status" value="1"/>
</dbReference>
<dbReference type="InterPro" id="IPR016035">
    <property type="entry name" value="Acyl_Trfase/lysoPLipase"/>
</dbReference>
<feature type="non-terminal residue" evidence="1">
    <location>
        <position position="1"/>
    </location>
</feature>
<sequence length="69" mass="7877">LKSELKTQLQNCVMWSDSIEYMIKEGVETFYELGPGNVLSSMLKRINSDIRVKNVGNYDAVLDYLESSI</sequence>
<dbReference type="EMBL" id="UINC01143616">
    <property type="protein sequence ID" value="SVD32638.1"/>
    <property type="molecule type" value="Genomic_DNA"/>
</dbReference>
<dbReference type="Gene3D" id="3.40.366.10">
    <property type="entry name" value="Malonyl-Coenzyme A Acyl Carrier Protein, domain 2"/>
    <property type="match status" value="1"/>
</dbReference>
<organism evidence="1">
    <name type="scientific">marine metagenome</name>
    <dbReference type="NCBI Taxonomy" id="408172"/>
    <lineage>
        <taxon>unclassified sequences</taxon>
        <taxon>metagenomes</taxon>
        <taxon>ecological metagenomes</taxon>
    </lineage>
</organism>
<dbReference type="AlphaFoldDB" id="A0A382UG05"/>
<accession>A0A382UG05</accession>
<dbReference type="GO" id="GO:0016740">
    <property type="term" value="F:transferase activity"/>
    <property type="evidence" value="ECO:0007669"/>
    <property type="project" value="InterPro"/>
</dbReference>
<proteinExistence type="predicted"/>
<evidence type="ECO:0008006" key="2">
    <source>
        <dbReference type="Google" id="ProtNLM"/>
    </source>
</evidence>